<evidence type="ECO:0008006" key="3">
    <source>
        <dbReference type="Google" id="ProtNLM"/>
    </source>
</evidence>
<dbReference type="OrthoDB" id="2645267at2"/>
<dbReference type="Proteomes" id="UP000282529">
    <property type="component" value="Unassembled WGS sequence"/>
</dbReference>
<accession>A0A3N9Q399</accession>
<dbReference type="AlphaFoldDB" id="A0A3N9Q399"/>
<dbReference type="EMBL" id="RQPI01000004">
    <property type="protein sequence ID" value="RQW11996.1"/>
    <property type="molecule type" value="Genomic_DNA"/>
</dbReference>
<keyword evidence="2" id="KW-1185">Reference proteome</keyword>
<reference evidence="1 2" key="1">
    <citation type="submission" date="2018-11" db="EMBL/GenBank/DDBJ databases">
        <title>Genome sequence of strain 7197.</title>
        <authorList>
            <person name="Gao J."/>
            <person name="Sun J."/>
        </authorList>
    </citation>
    <scope>NUCLEOTIDE SEQUENCE [LARGE SCALE GENOMIC DNA]</scope>
    <source>
        <strain evidence="1 2">7197</strain>
    </source>
</reference>
<dbReference type="CDD" id="cd00130">
    <property type="entry name" value="PAS"/>
    <property type="match status" value="1"/>
</dbReference>
<comment type="caution">
    <text evidence="1">The sequence shown here is derived from an EMBL/GenBank/DDBJ whole genome shotgun (WGS) entry which is preliminary data.</text>
</comment>
<dbReference type="RefSeq" id="WP_124695403.1">
    <property type="nucleotide sequence ID" value="NZ_JBHUFE010000026.1"/>
</dbReference>
<gene>
    <name evidence="1" type="ORF">EH198_10100</name>
</gene>
<evidence type="ECO:0000313" key="2">
    <source>
        <dbReference type="Proteomes" id="UP000282529"/>
    </source>
</evidence>
<organism evidence="1 2">
    <name type="scientific">Paenibacillus rhizophilus</name>
    <dbReference type="NCBI Taxonomy" id="1850366"/>
    <lineage>
        <taxon>Bacteria</taxon>
        <taxon>Bacillati</taxon>
        <taxon>Bacillota</taxon>
        <taxon>Bacilli</taxon>
        <taxon>Bacillales</taxon>
        <taxon>Paenibacillaceae</taxon>
        <taxon>Paenibacillus</taxon>
    </lineage>
</organism>
<evidence type="ECO:0000313" key="1">
    <source>
        <dbReference type="EMBL" id="RQW11996.1"/>
    </source>
</evidence>
<name>A0A3N9Q399_9BACL</name>
<dbReference type="InterPro" id="IPR000014">
    <property type="entry name" value="PAS"/>
</dbReference>
<sequence length="206" mass="23138">MSALSLVTRLTYTLPGSVLAIDRRGLITAANDSWKAYGVAAGLSARFEWMGIDYFELMRELILPPDYLTELIQSLQSIFLGERLVFSGRFPKPPFLRGGRWFQIEGFPIPEETNGATSFVLLSHRHVPAVTDSLPSKPKVTSPYRKPLSFLPICASCKSVRKGGHWVPVERFLQQELHVELTHDICPACMTQLYPQYAGALNWLAE</sequence>
<protein>
    <recommendedName>
        <fullName evidence="3">PAS domain-containing protein</fullName>
    </recommendedName>
</protein>
<proteinExistence type="predicted"/>